<dbReference type="Gene3D" id="3.40.50.720">
    <property type="entry name" value="NAD(P)-binding Rossmann-like Domain"/>
    <property type="match status" value="1"/>
</dbReference>
<reference evidence="5 6" key="1">
    <citation type="submission" date="2015-06" db="EMBL/GenBank/DDBJ databases">
        <title>Draft genome of the ant-associated black yeast Phialophora attae CBS 131958.</title>
        <authorList>
            <person name="Moreno L.F."/>
            <person name="Stielow B.J."/>
            <person name="de Hoog S."/>
            <person name="Vicente V.A."/>
            <person name="Weiss V.A."/>
            <person name="de Vries M."/>
            <person name="Cruz L.M."/>
            <person name="Souza E.M."/>
        </authorList>
    </citation>
    <scope>NUCLEOTIDE SEQUENCE [LARGE SCALE GENOMIC DNA]</scope>
    <source>
        <strain evidence="5 6">CBS 131958</strain>
    </source>
</reference>
<dbReference type="EMBL" id="LFJN01000007">
    <property type="protein sequence ID" value="KPI42208.1"/>
    <property type="molecule type" value="Genomic_DNA"/>
</dbReference>
<dbReference type="InterPro" id="IPR051122">
    <property type="entry name" value="SDR_DHRS6-like"/>
</dbReference>
<dbReference type="InterPro" id="IPR057571">
    <property type="entry name" value="SDR_PhqE-like"/>
</dbReference>
<gene>
    <name evidence="5" type="ORF">AB675_9682</name>
</gene>
<dbReference type="SUPFAM" id="SSF51735">
    <property type="entry name" value="NAD(P)-binding Rossmann-fold domains"/>
    <property type="match status" value="1"/>
</dbReference>
<keyword evidence="4" id="KW-0812">Transmembrane</keyword>
<comment type="similarity">
    <text evidence="1">Belongs to the short-chain dehydrogenases/reductases (SDR) family.</text>
</comment>
<comment type="caution">
    <text evidence="5">The sequence shown here is derived from an EMBL/GenBank/DDBJ whole genome shotgun (WGS) entry which is preliminary data.</text>
</comment>
<dbReference type="VEuPathDB" id="FungiDB:AB675_9682"/>
<keyword evidence="2" id="KW-0521">NADP</keyword>
<name>A0A0N0NP21_9EURO</name>
<evidence type="ECO:0000256" key="2">
    <source>
        <dbReference type="ARBA" id="ARBA00022857"/>
    </source>
</evidence>
<organism evidence="5 6">
    <name type="scientific">Cyphellophora attinorum</name>
    <dbReference type="NCBI Taxonomy" id="1664694"/>
    <lineage>
        <taxon>Eukaryota</taxon>
        <taxon>Fungi</taxon>
        <taxon>Dikarya</taxon>
        <taxon>Ascomycota</taxon>
        <taxon>Pezizomycotina</taxon>
        <taxon>Eurotiomycetes</taxon>
        <taxon>Chaetothyriomycetidae</taxon>
        <taxon>Chaetothyriales</taxon>
        <taxon>Cyphellophoraceae</taxon>
        <taxon>Cyphellophora</taxon>
    </lineage>
</organism>
<dbReference type="InterPro" id="IPR036291">
    <property type="entry name" value="NAD(P)-bd_dom_sf"/>
</dbReference>
<dbReference type="Proteomes" id="UP000038010">
    <property type="component" value="Unassembled WGS sequence"/>
</dbReference>
<dbReference type="AlphaFoldDB" id="A0A0N0NP21"/>
<evidence type="ECO:0000313" key="5">
    <source>
        <dbReference type="EMBL" id="KPI42208.1"/>
    </source>
</evidence>
<dbReference type="Pfam" id="PF23441">
    <property type="entry name" value="SDR"/>
    <property type="match status" value="1"/>
</dbReference>
<evidence type="ECO:0000256" key="4">
    <source>
        <dbReference type="SAM" id="Phobius"/>
    </source>
</evidence>
<feature type="transmembrane region" description="Helical" evidence="4">
    <location>
        <begin position="20"/>
        <end position="45"/>
    </location>
</feature>
<dbReference type="OrthoDB" id="294295at2759"/>
<keyword evidence="4" id="KW-0472">Membrane</keyword>
<accession>A0A0N0NP21</accession>
<proteinExistence type="inferred from homology"/>
<dbReference type="GeneID" id="28742119"/>
<dbReference type="InterPro" id="IPR002347">
    <property type="entry name" value="SDR_fam"/>
</dbReference>
<dbReference type="STRING" id="1664694.A0A0N0NP21"/>
<dbReference type="PANTHER" id="PTHR43477:SF1">
    <property type="entry name" value="DIHYDROANTICAPSIN 7-DEHYDROGENASE"/>
    <property type="match status" value="1"/>
</dbReference>
<evidence type="ECO:0000313" key="6">
    <source>
        <dbReference type="Proteomes" id="UP000038010"/>
    </source>
</evidence>
<sequence>MSQNLGVPDFNSKLADQTVLLIGGTGGVGIAVAHALIQAGARVFLTSSRQQKLDSVLKLLKDQYPASRDKIDGYVCDLGEEDIEQNIINLFKQTGRPDHIIYLAGDRLPTMPISDFTPEAFAKQSQVRAIGPLLVAKHGVALLEHSPNSSITITSGSIAEKPIAGGWSLLAFIGAGLTGLTRQLAFDLAPIRVNCVAPGVVETDMWDGMGDGKEDFFKGVRAANCLGRVGTFEDVAEAYLYLLKDKHATGTVVHSSGGVFLK</sequence>
<keyword evidence="6" id="KW-1185">Reference proteome</keyword>
<evidence type="ECO:0000256" key="3">
    <source>
        <dbReference type="ARBA" id="ARBA00023002"/>
    </source>
</evidence>
<evidence type="ECO:0000256" key="1">
    <source>
        <dbReference type="ARBA" id="ARBA00006484"/>
    </source>
</evidence>
<protein>
    <submittedName>
        <fullName evidence="5">Dehydrogenase/ SDR family member 2, mitochondrial</fullName>
    </submittedName>
</protein>
<dbReference type="GO" id="GO:0016491">
    <property type="term" value="F:oxidoreductase activity"/>
    <property type="evidence" value="ECO:0007669"/>
    <property type="project" value="UniProtKB-KW"/>
</dbReference>
<dbReference type="PRINTS" id="PR00081">
    <property type="entry name" value="GDHRDH"/>
</dbReference>
<keyword evidence="3" id="KW-0560">Oxidoreductase</keyword>
<dbReference type="PANTHER" id="PTHR43477">
    <property type="entry name" value="DIHYDROANTICAPSIN 7-DEHYDROGENASE"/>
    <property type="match status" value="1"/>
</dbReference>
<keyword evidence="4" id="KW-1133">Transmembrane helix</keyword>
<dbReference type="RefSeq" id="XP_018002171.1">
    <property type="nucleotide sequence ID" value="XM_018150239.1"/>
</dbReference>